<sequence length="106" mass="12611">MISNILFGKLPKVIFNSYRGCSFYRTSEQVEQAAKYHFQSEKDKLDFEQFKDEKVKSFEEFKKSPRIQAICGNDLEKISEAYEGYYFTKFYGYKHSRYGGRPSRLL</sequence>
<reference evidence="1 2" key="1">
    <citation type="submission" date="2020-01" db="EMBL/GenBank/DDBJ databases">
        <title>Draft genome sequence of Cand. Neptunochlamydia vexilliferae K9.</title>
        <authorList>
            <person name="Schulz F."/>
            <person name="Koestlbacher S."/>
            <person name="Wascher F."/>
            <person name="Pizzetti I."/>
            <person name="Horn M."/>
        </authorList>
    </citation>
    <scope>NUCLEOTIDE SEQUENCE [LARGE SCALE GENOMIC DNA]</scope>
    <source>
        <strain evidence="1 2">K9</strain>
    </source>
</reference>
<proteinExistence type="predicted"/>
<keyword evidence="2" id="KW-1185">Reference proteome</keyword>
<name>A0ABS0AZI5_9BACT</name>
<accession>A0ABS0AZI5</accession>
<dbReference type="EMBL" id="JAAEJV010000008">
    <property type="protein sequence ID" value="MBF5059017.1"/>
    <property type="molecule type" value="Genomic_DNA"/>
</dbReference>
<organism evidence="1 2">
    <name type="scientific">Candidatus Neptunichlamydia vexilliferae</name>
    <dbReference type="NCBI Taxonomy" id="1651774"/>
    <lineage>
        <taxon>Bacteria</taxon>
        <taxon>Pseudomonadati</taxon>
        <taxon>Chlamydiota</taxon>
        <taxon>Chlamydiia</taxon>
        <taxon>Parachlamydiales</taxon>
        <taxon>Simkaniaceae</taxon>
        <taxon>Candidatus Neptunichlamydia</taxon>
    </lineage>
</organism>
<protein>
    <submittedName>
        <fullName evidence="1">Uncharacterized protein</fullName>
    </submittedName>
</protein>
<gene>
    <name evidence="1" type="ORF">NEPTK9_000522</name>
</gene>
<comment type="caution">
    <text evidence="1">The sequence shown here is derived from an EMBL/GenBank/DDBJ whole genome shotgun (WGS) entry which is preliminary data.</text>
</comment>
<dbReference type="Proteomes" id="UP001194714">
    <property type="component" value="Unassembled WGS sequence"/>
</dbReference>
<dbReference type="RefSeq" id="WP_194847317.1">
    <property type="nucleotide sequence ID" value="NZ_JAAEJV010000008.1"/>
</dbReference>
<evidence type="ECO:0000313" key="2">
    <source>
        <dbReference type="Proteomes" id="UP001194714"/>
    </source>
</evidence>
<evidence type="ECO:0000313" key="1">
    <source>
        <dbReference type="EMBL" id="MBF5059017.1"/>
    </source>
</evidence>